<dbReference type="EMBL" id="LSZW01000061">
    <property type="protein sequence ID" value="KXK65440.1"/>
    <property type="molecule type" value="Genomic_DNA"/>
</dbReference>
<comment type="caution">
    <text evidence="1">The sequence shown here is derived from an EMBL/GenBank/DDBJ whole genome shotgun (WGS) entry which is preliminary data.</text>
</comment>
<evidence type="ECO:0000313" key="2">
    <source>
        <dbReference type="Proteomes" id="UP000070366"/>
    </source>
</evidence>
<sequence>MIMKRGTYNMNRITYFTEDNERIGLYTRNATQGAECELVLSFVDYYCNKFLRDNKVNNLAIFMEPRVVSGFPDVVFASYHPSILDRWTKERTELGVDDLKVLAHLLHIGKVIGQDLIDSLRLPEKHTLRSLEKLMDAKLVEYKNKSWYALKKSEAFSIRKLVSIEAKLNDIGKVTEQSLLNTWFVSQSYALINSSRPQNSTVKSFSKHGIGLYCTHKGFRKIVEAEKLPLPSSYQSILFNEWIGNSSFH</sequence>
<accession>A0A136Q461</accession>
<gene>
    <name evidence="1" type="ORF">HMPREF3293_01652</name>
</gene>
<proteinExistence type="predicted"/>
<keyword evidence="2" id="KW-1185">Reference proteome</keyword>
<dbReference type="Proteomes" id="UP000070366">
    <property type="component" value="Unassembled WGS sequence"/>
</dbReference>
<dbReference type="STRING" id="626937.HMPREF3293_01652"/>
<reference evidence="1 2" key="1">
    <citation type="submission" date="2016-02" db="EMBL/GenBank/DDBJ databases">
        <authorList>
            <person name="Wen L."/>
            <person name="He K."/>
            <person name="Yang H."/>
        </authorList>
    </citation>
    <scope>NUCLEOTIDE SEQUENCE [LARGE SCALE GENOMIC DNA]</scope>
    <source>
        <strain evidence="1 2">DSM 22607</strain>
    </source>
</reference>
<evidence type="ECO:0000313" key="1">
    <source>
        <dbReference type="EMBL" id="KXK65440.1"/>
    </source>
</evidence>
<organism evidence="1 2">
    <name type="scientific">Christensenella minuta</name>
    <dbReference type="NCBI Taxonomy" id="626937"/>
    <lineage>
        <taxon>Bacteria</taxon>
        <taxon>Bacillati</taxon>
        <taxon>Bacillota</taxon>
        <taxon>Clostridia</taxon>
        <taxon>Christensenellales</taxon>
        <taxon>Christensenellaceae</taxon>
        <taxon>Christensenella</taxon>
    </lineage>
</organism>
<name>A0A136Q461_9FIRM</name>
<protein>
    <submittedName>
        <fullName evidence="1">Uncharacterized protein</fullName>
    </submittedName>
</protein>
<dbReference type="AlphaFoldDB" id="A0A136Q461"/>